<comment type="pathway">
    <text evidence="2 13">Glycolipid biosynthesis; lipid IV(A) biosynthesis; lipid IV(A) from (3R)-3-hydroxytetradecanoyl-[acyl-carrier-protein] and UDP-N-acetyl-alpha-D-glucosamine: step 6/6.</text>
</comment>
<dbReference type="RefSeq" id="WP_166523906.1">
    <property type="nucleotide sequence ID" value="NZ_JAAABI010000003.1"/>
</dbReference>
<dbReference type="GO" id="GO:0009029">
    <property type="term" value="F:lipid-A 4'-kinase activity"/>
    <property type="evidence" value="ECO:0007669"/>
    <property type="project" value="UniProtKB-UniRule"/>
</dbReference>
<evidence type="ECO:0000256" key="10">
    <source>
        <dbReference type="ARBA" id="ARBA00022840"/>
    </source>
</evidence>
<name>A0A964TEJ0_9FLAO</name>
<dbReference type="PANTHER" id="PTHR42724">
    <property type="entry name" value="TETRAACYLDISACCHARIDE 4'-KINASE"/>
    <property type="match status" value="1"/>
</dbReference>
<evidence type="ECO:0000256" key="3">
    <source>
        <dbReference type="ARBA" id="ARBA00012071"/>
    </source>
</evidence>
<gene>
    <name evidence="13 15" type="primary">lpxK</name>
    <name evidence="15" type="ORF">GTQ34_11230</name>
</gene>
<dbReference type="InterPro" id="IPR003758">
    <property type="entry name" value="LpxK"/>
</dbReference>
<evidence type="ECO:0000256" key="9">
    <source>
        <dbReference type="ARBA" id="ARBA00022777"/>
    </source>
</evidence>
<dbReference type="GO" id="GO:0005524">
    <property type="term" value="F:ATP binding"/>
    <property type="evidence" value="ECO:0007669"/>
    <property type="project" value="UniProtKB-UniRule"/>
</dbReference>
<evidence type="ECO:0000256" key="4">
    <source>
        <dbReference type="ARBA" id="ARBA00016436"/>
    </source>
</evidence>
<evidence type="ECO:0000256" key="1">
    <source>
        <dbReference type="ARBA" id="ARBA00002274"/>
    </source>
</evidence>
<dbReference type="GO" id="GO:0009245">
    <property type="term" value="P:lipid A biosynthetic process"/>
    <property type="evidence" value="ECO:0007669"/>
    <property type="project" value="UniProtKB-UniRule"/>
</dbReference>
<dbReference type="AlphaFoldDB" id="A0A964TEJ0"/>
<dbReference type="NCBIfam" id="TIGR00682">
    <property type="entry name" value="lpxK"/>
    <property type="match status" value="1"/>
</dbReference>
<keyword evidence="14" id="KW-0812">Transmembrane</keyword>
<evidence type="ECO:0000313" key="16">
    <source>
        <dbReference type="Proteomes" id="UP000667650"/>
    </source>
</evidence>
<feature type="transmembrane region" description="Helical" evidence="14">
    <location>
        <begin position="7"/>
        <end position="26"/>
    </location>
</feature>
<evidence type="ECO:0000313" key="15">
    <source>
        <dbReference type="EMBL" id="NAY92493.1"/>
    </source>
</evidence>
<keyword evidence="16" id="KW-1185">Reference proteome</keyword>
<dbReference type="EC" id="2.7.1.130" evidence="3 13"/>
<keyword evidence="6 13" id="KW-0441">Lipid A biosynthesis</keyword>
<keyword evidence="9 13" id="KW-0418">Kinase</keyword>
<evidence type="ECO:0000256" key="13">
    <source>
        <dbReference type="HAMAP-Rule" id="MF_00409"/>
    </source>
</evidence>
<evidence type="ECO:0000256" key="5">
    <source>
        <dbReference type="ARBA" id="ARBA00022516"/>
    </source>
</evidence>
<comment type="caution">
    <text evidence="15">The sequence shown here is derived from an EMBL/GenBank/DDBJ whole genome shotgun (WGS) entry which is preliminary data.</text>
</comment>
<comment type="function">
    <text evidence="1 13">Transfers the gamma-phosphate of ATP to the 4'-position of a tetraacyldisaccharide 1-phosphate intermediate (termed DS-1-P) to form tetraacyldisaccharide 1,4'-bis-phosphate (lipid IVA).</text>
</comment>
<dbReference type="EMBL" id="JAAABI010000003">
    <property type="protein sequence ID" value="NAY92493.1"/>
    <property type="molecule type" value="Genomic_DNA"/>
</dbReference>
<evidence type="ECO:0000256" key="6">
    <source>
        <dbReference type="ARBA" id="ARBA00022556"/>
    </source>
</evidence>
<dbReference type="PANTHER" id="PTHR42724:SF1">
    <property type="entry name" value="TETRAACYLDISACCHARIDE 4'-KINASE, MITOCHONDRIAL-RELATED"/>
    <property type="match status" value="1"/>
</dbReference>
<evidence type="ECO:0000256" key="8">
    <source>
        <dbReference type="ARBA" id="ARBA00022741"/>
    </source>
</evidence>
<organism evidence="15 16">
    <name type="scientific">Flagellimonas ochracea</name>
    <dbReference type="NCBI Taxonomy" id="2696472"/>
    <lineage>
        <taxon>Bacteria</taxon>
        <taxon>Pseudomonadati</taxon>
        <taxon>Bacteroidota</taxon>
        <taxon>Flavobacteriia</taxon>
        <taxon>Flavobacteriales</taxon>
        <taxon>Flavobacteriaceae</taxon>
        <taxon>Flagellimonas</taxon>
    </lineage>
</organism>
<protein>
    <recommendedName>
        <fullName evidence="4 13">Tetraacyldisaccharide 4'-kinase</fullName>
        <ecNumber evidence="3 13">2.7.1.130</ecNumber>
    </recommendedName>
    <alternativeName>
        <fullName evidence="12 13">Lipid A 4'-kinase</fullName>
    </alternativeName>
</protein>
<evidence type="ECO:0000256" key="14">
    <source>
        <dbReference type="SAM" id="Phobius"/>
    </source>
</evidence>
<keyword evidence="7 13" id="KW-0808">Transferase</keyword>
<keyword evidence="5 13" id="KW-0444">Lipid biosynthesis</keyword>
<keyword evidence="11 13" id="KW-0443">Lipid metabolism</keyword>
<reference evidence="15" key="1">
    <citation type="submission" date="2020-01" db="EMBL/GenBank/DDBJ databases">
        <title>Muricauda ochracea sp. nov., isolated from a tidal flat of Garorim bay in Korea.</title>
        <authorList>
            <person name="Kim D."/>
            <person name="Yoo Y."/>
            <person name="Kim J.-J."/>
        </authorList>
    </citation>
    <scope>NUCLEOTIDE SEQUENCE</scope>
    <source>
        <strain evidence="15">JGD-17</strain>
    </source>
</reference>
<evidence type="ECO:0000256" key="7">
    <source>
        <dbReference type="ARBA" id="ARBA00022679"/>
    </source>
</evidence>
<evidence type="ECO:0000256" key="2">
    <source>
        <dbReference type="ARBA" id="ARBA00004870"/>
    </source>
</evidence>
<accession>A0A964TEJ0</accession>
<keyword evidence="14" id="KW-0472">Membrane</keyword>
<evidence type="ECO:0000256" key="11">
    <source>
        <dbReference type="ARBA" id="ARBA00023098"/>
    </source>
</evidence>
<comment type="similarity">
    <text evidence="13">Belongs to the LpxK family.</text>
</comment>
<dbReference type="InterPro" id="IPR027417">
    <property type="entry name" value="P-loop_NTPase"/>
</dbReference>
<dbReference type="GO" id="GO:0009244">
    <property type="term" value="P:lipopolysaccharide core region biosynthetic process"/>
    <property type="evidence" value="ECO:0007669"/>
    <property type="project" value="TreeGrafter"/>
</dbReference>
<sequence>MQRLLRLLAFPISIIYGLVVHIRNFLFDSGVLRSVTFDTPLICVGNLSVGGTGKTPMIEFLVRMLGENKVAILSRGYKRKSKGFVLAKSYHTVHDLGDEPFQLYRKFPNVIVAVDADRRNGITQLESKVQPDIILLDDAFQHRQVKPRFSILLTAFDSLYEDDWYLPTGDLRDSKREASRADLIIVTKSPENISTTKRKEITKKFNPKPRQKVLFAHLAYAEVVKSSGSEQLPLSALKNANIALVTGIARPEPLVKFLKSKGLDFKHFKFRDHHDFSERDIESFNNYEIVLTTEKDYVRLMGRLQNLYYLEIAHRFDTDKDRAILESSIKEIL</sequence>
<keyword evidence="8 13" id="KW-0547">Nucleotide-binding</keyword>
<evidence type="ECO:0000256" key="12">
    <source>
        <dbReference type="ARBA" id="ARBA00029757"/>
    </source>
</evidence>
<dbReference type="Pfam" id="PF02606">
    <property type="entry name" value="LpxK"/>
    <property type="match status" value="1"/>
</dbReference>
<keyword evidence="10 13" id="KW-0067">ATP-binding</keyword>
<comment type="catalytic activity">
    <reaction evidence="13">
        <text>a lipid A disaccharide + ATP = a lipid IVA + ADP + H(+)</text>
        <dbReference type="Rhea" id="RHEA:67840"/>
        <dbReference type="ChEBI" id="CHEBI:15378"/>
        <dbReference type="ChEBI" id="CHEBI:30616"/>
        <dbReference type="ChEBI" id="CHEBI:176343"/>
        <dbReference type="ChEBI" id="CHEBI:176425"/>
        <dbReference type="ChEBI" id="CHEBI:456216"/>
        <dbReference type="EC" id="2.7.1.130"/>
    </reaction>
</comment>
<keyword evidence="14" id="KW-1133">Transmembrane helix</keyword>
<proteinExistence type="inferred from homology"/>
<dbReference type="Proteomes" id="UP000667650">
    <property type="component" value="Unassembled WGS sequence"/>
</dbReference>
<dbReference type="HAMAP" id="MF_00409">
    <property type="entry name" value="LpxK"/>
    <property type="match status" value="1"/>
</dbReference>
<dbReference type="GO" id="GO:0005886">
    <property type="term" value="C:plasma membrane"/>
    <property type="evidence" value="ECO:0007669"/>
    <property type="project" value="TreeGrafter"/>
</dbReference>
<dbReference type="SUPFAM" id="SSF52540">
    <property type="entry name" value="P-loop containing nucleoside triphosphate hydrolases"/>
    <property type="match status" value="1"/>
</dbReference>
<feature type="binding site" evidence="13">
    <location>
        <begin position="48"/>
        <end position="55"/>
    </location>
    <ligand>
        <name>ATP</name>
        <dbReference type="ChEBI" id="CHEBI:30616"/>
    </ligand>
</feature>